<evidence type="ECO:0000256" key="1">
    <source>
        <dbReference type="SAM" id="MobiDB-lite"/>
    </source>
</evidence>
<evidence type="ECO:0000313" key="4">
    <source>
        <dbReference type="Proteomes" id="UP000218238"/>
    </source>
</evidence>
<dbReference type="AlphaFoldDB" id="A0A2A2TC45"/>
<keyword evidence="4" id="KW-1185">Reference proteome</keyword>
<sequence>MSSKPEHAPFIIQLIAALGGGAGIVALIAFFAEIPKIPSDREISNPSSTINNNQPKIVIINKQDFPSQSNKHNSTERDDTS</sequence>
<proteinExistence type="predicted"/>
<dbReference type="EMBL" id="NTFS01000443">
    <property type="protein sequence ID" value="PAX51215.1"/>
    <property type="molecule type" value="Genomic_DNA"/>
</dbReference>
<comment type="caution">
    <text evidence="3">The sequence shown here is derived from an EMBL/GenBank/DDBJ whole genome shotgun (WGS) entry which is preliminary data.</text>
</comment>
<keyword evidence="2" id="KW-0472">Membrane</keyword>
<feature type="transmembrane region" description="Helical" evidence="2">
    <location>
        <begin position="12"/>
        <end position="32"/>
    </location>
</feature>
<dbReference type="RefSeq" id="WP_095724429.1">
    <property type="nucleotide sequence ID" value="NZ_NTFS01000443.1"/>
</dbReference>
<gene>
    <name evidence="3" type="ORF">CK510_26020</name>
</gene>
<dbReference type="Proteomes" id="UP000218238">
    <property type="component" value="Unassembled WGS sequence"/>
</dbReference>
<keyword evidence="2" id="KW-1133">Transmembrane helix</keyword>
<keyword evidence="2" id="KW-0812">Transmembrane</keyword>
<protein>
    <submittedName>
        <fullName evidence="3">Uncharacterized protein</fullName>
    </submittedName>
</protein>
<evidence type="ECO:0000256" key="2">
    <source>
        <dbReference type="SAM" id="Phobius"/>
    </source>
</evidence>
<organism evidence="3 4">
    <name type="scientific">Brunnivagina elsteri CCALA 953</name>
    <dbReference type="NCBI Taxonomy" id="987040"/>
    <lineage>
        <taxon>Bacteria</taxon>
        <taxon>Bacillati</taxon>
        <taxon>Cyanobacteriota</taxon>
        <taxon>Cyanophyceae</taxon>
        <taxon>Nostocales</taxon>
        <taxon>Calotrichaceae</taxon>
        <taxon>Brunnivagina</taxon>
    </lineage>
</organism>
<evidence type="ECO:0000313" key="3">
    <source>
        <dbReference type="EMBL" id="PAX51215.1"/>
    </source>
</evidence>
<feature type="region of interest" description="Disordered" evidence="1">
    <location>
        <begin position="61"/>
        <end position="81"/>
    </location>
</feature>
<reference evidence="3 4" key="1">
    <citation type="submission" date="2017-08" db="EMBL/GenBank/DDBJ databases">
        <title>Draft genome sequence of filamentous cyanobacterium Calothrix elsteri CCALA 953.</title>
        <authorList>
            <person name="Gagunashvili A.N."/>
            <person name="Elster J."/>
            <person name="Andresson O.S."/>
        </authorList>
    </citation>
    <scope>NUCLEOTIDE SEQUENCE [LARGE SCALE GENOMIC DNA]</scope>
    <source>
        <strain evidence="3 4">CCALA 953</strain>
    </source>
</reference>
<name>A0A2A2TC45_9CYAN</name>
<accession>A0A2A2TC45</accession>